<dbReference type="PANTHER" id="PTHR20881:SF0">
    <property type="entry name" value="3-METHYL-2-OXOBUTANOATE HYDROXYMETHYLTRANSFERASE"/>
    <property type="match status" value="1"/>
</dbReference>
<dbReference type="EMBL" id="LVCJ01000001">
    <property type="protein sequence ID" value="OAL40356.1"/>
    <property type="molecule type" value="Genomic_DNA"/>
</dbReference>
<comment type="similarity">
    <text evidence="2">Belongs to the PanB family.</text>
</comment>
<sequence>MRRTLDEMIYHCKAVARGAKSHLLPGDMPMGSYEISDEQALLLGYENSLFAAIWHMKYATVGETSIEALKQYKRDVSARSFPEAKHGYDMPPEEVAKMKALQI</sequence>
<dbReference type="OrthoDB" id="425211at2759"/>
<dbReference type="UniPathway" id="UPA00028">
    <property type="reaction ID" value="UER00003"/>
</dbReference>
<evidence type="ECO:0000256" key="2">
    <source>
        <dbReference type="ARBA" id="ARBA00008676"/>
    </source>
</evidence>
<evidence type="ECO:0000256" key="3">
    <source>
        <dbReference type="ARBA" id="ARBA00012618"/>
    </source>
</evidence>
<dbReference type="GO" id="GO:0003864">
    <property type="term" value="F:3-methyl-2-oxobutanoate hydroxymethyltransferase activity"/>
    <property type="evidence" value="ECO:0007669"/>
    <property type="project" value="UniProtKB-EC"/>
</dbReference>
<dbReference type="GO" id="GO:0005739">
    <property type="term" value="C:mitochondrion"/>
    <property type="evidence" value="ECO:0007669"/>
    <property type="project" value="TreeGrafter"/>
</dbReference>
<dbReference type="GO" id="GO:0015940">
    <property type="term" value="P:pantothenate biosynthetic process"/>
    <property type="evidence" value="ECO:0007669"/>
    <property type="project" value="UniProtKB-UniPathway"/>
</dbReference>
<dbReference type="Gene3D" id="3.20.20.60">
    <property type="entry name" value="Phosphoenolpyruvate-binding domains"/>
    <property type="match status" value="2"/>
</dbReference>
<comment type="pathway">
    <text evidence="1">Cofactor biosynthesis; (R)-pantothenate biosynthesis; (R)-pantoate from 3-methyl-2-oxobutanoate: step 1/2.</text>
</comment>
<dbReference type="AlphaFoldDB" id="A0A178DEZ7"/>
<dbReference type="InterPro" id="IPR003700">
    <property type="entry name" value="Pantoate_hydroxy_MeTrfase"/>
</dbReference>
<dbReference type="InterPro" id="IPR015813">
    <property type="entry name" value="Pyrv/PenolPyrv_kinase-like_dom"/>
</dbReference>
<evidence type="ECO:0000313" key="6">
    <source>
        <dbReference type="EMBL" id="OAL40356.1"/>
    </source>
</evidence>
<dbReference type="Pfam" id="PF02548">
    <property type="entry name" value="Pantoate_transf"/>
    <property type="match status" value="1"/>
</dbReference>
<accession>A0A178DEZ7</accession>
<dbReference type="GeneID" id="34583519"/>
<dbReference type="RefSeq" id="XP_022505368.1">
    <property type="nucleotide sequence ID" value="XM_022638403.1"/>
</dbReference>
<name>A0A178DEZ7_9EURO</name>
<reference evidence="6 7" key="1">
    <citation type="submission" date="2016-03" db="EMBL/GenBank/DDBJ databases">
        <title>The draft genome sequence of Fonsecaea nubica causative agent of cutaneous subcutaneous infection in human host.</title>
        <authorList>
            <person name="Costa F."/>
            <person name="Sybren D.H."/>
            <person name="Raittz R.T."/>
            <person name="Weiss V.A."/>
            <person name="Leao A.C."/>
            <person name="Gomes R."/>
            <person name="De Souza E.M."/>
            <person name="Pedrosa F.O."/>
            <person name="Steffens M.B."/>
            <person name="Bombassaro A."/>
            <person name="Tadra-Sfeir M.Z."/>
            <person name="Moreno L.F."/>
            <person name="Najafzadeh M.J."/>
            <person name="Felipe M.S."/>
            <person name="Teixeira M."/>
            <person name="Sun J."/>
            <person name="Xi L."/>
            <person name="Castro M.A."/>
            <person name="Vicente V.A."/>
        </authorList>
    </citation>
    <scope>NUCLEOTIDE SEQUENCE [LARGE SCALE GENOMIC DNA]</scope>
    <source>
        <strain evidence="6 7">CBS 269.64</strain>
    </source>
</reference>
<evidence type="ECO:0000313" key="7">
    <source>
        <dbReference type="Proteomes" id="UP000185904"/>
    </source>
</evidence>
<comment type="catalytic activity">
    <reaction evidence="5">
        <text>(6R)-5,10-methylene-5,6,7,8-tetrahydrofolate + 3-methyl-2-oxobutanoate + H2O = 2-dehydropantoate + (6S)-5,6,7,8-tetrahydrofolate</text>
        <dbReference type="Rhea" id="RHEA:11824"/>
        <dbReference type="ChEBI" id="CHEBI:11561"/>
        <dbReference type="ChEBI" id="CHEBI:11851"/>
        <dbReference type="ChEBI" id="CHEBI:15377"/>
        <dbReference type="ChEBI" id="CHEBI:15636"/>
        <dbReference type="ChEBI" id="CHEBI:57453"/>
        <dbReference type="EC" id="2.1.2.11"/>
    </reaction>
</comment>
<protein>
    <recommendedName>
        <fullName evidence="3">3-methyl-2-oxobutanoate hydroxymethyltransferase</fullName>
        <ecNumber evidence="3">2.1.2.11</ecNumber>
    </recommendedName>
</protein>
<dbReference type="SUPFAM" id="SSF51621">
    <property type="entry name" value="Phosphoenolpyruvate/pyruvate domain"/>
    <property type="match status" value="1"/>
</dbReference>
<dbReference type="PANTHER" id="PTHR20881">
    <property type="entry name" value="3-METHYL-2-OXOBUTANOATE HYDROXYMETHYLTRANSFERASE"/>
    <property type="match status" value="1"/>
</dbReference>
<dbReference type="EC" id="2.1.2.11" evidence="3"/>
<comment type="caution">
    <text evidence="6">The sequence shown here is derived from an EMBL/GenBank/DDBJ whole genome shotgun (WGS) entry which is preliminary data.</text>
</comment>
<evidence type="ECO:0000256" key="4">
    <source>
        <dbReference type="ARBA" id="ARBA00022679"/>
    </source>
</evidence>
<keyword evidence="4" id="KW-0808">Transferase</keyword>
<keyword evidence="7" id="KW-1185">Reference proteome</keyword>
<evidence type="ECO:0000256" key="1">
    <source>
        <dbReference type="ARBA" id="ARBA00005033"/>
    </source>
</evidence>
<dbReference type="InterPro" id="IPR040442">
    <property type="entry name" value="Pyrv_kinase-like_dom_sf"/>
</dbReference>
<organism evidence="6 7">
    <name type="scientific">Fonsecaea nubica</name>
    <dbReference type="NCBI Taxonomy" id="856822"/>
    <lineage>
        <taxon>Eukaryota</taxon>
        <taxon>Fungi</taxon>
        <taxon>Dikarya</taxon>
        <taxon>Ascomycota</taxon>
        <taxon>Pezizomycotina</taxon>
        <taxon>Eurotiomycetes</taxon>
        <taxon>Chaetothyriomycetidae</taxon>
        <taxon>Chaetothyriales</taxon>
        <taxon>Herpotrichiellaceae</taxon>
        <taxon>Fonsecaea</taxon>
    </lineage>
</organism>
<evidence type="ECO:0000256" key="5">
    <source>
        <dbReference type="ARBA" id="ARBA00049172"/>
    </source>
</evidence>
<dbReference type="Proteomes" id="UP000185904">
    <property type="component" value="Unassembled WGS sequence"/>
</dbReference>
<gene>
    <name evidence="6" type="ORF">AYO20_00092</name>
</gene>
<proteinExistence type="inferred from homology"/>
<dbReference type="GO" id="GO:0000287">
    <property type="term" value="F:magnesium ion binding"/>
    <property type="evidence" value="ECO:0007669"/>
    <property type="project" value="TreeGrafter"/>
</dbReference>